<evidence type="ECO:0000313" key="1">
    <source>
        <dbReference type="EMBL" id="MEQ2424226.1"/>
    </source>
</evidence>
<proteinExistence type="predicted"/>
<dbReference type="Pfam" id="PF13328">
    <property type="entry name" value="HD_4"/>
    <property type="match status" value="1"/>
</dbReference>
<protein>
    <submittedName>
        <fullName evidence="1">HD domain-containing protein</fullName>
    </submittedName>
</protein>
<sequence length="236" mass="27566">METTKEYIVMNDEFNENDTARYIKSYMFIKGFAFGRNLQQVLVSLPVARKLHDGQYRKDGDPYICHPLKVCTTLISYGVNDDITLSASLLHDVLEDCHEKLPFNGEELIRQYHLEEEVLEIIQLLTKEPGLDDYELGKYFKRIEANPKAALIKLSDRLHNSSTLYTFSNDKMRKYLRETQLFLIPMASYCKKYYPEFTNVFGILKRNIEALNSSMGMMLEKMDSEKQNHIFRDDSG</sequence>
<dbReference type="InterPro" id="IPR052194">
    <property type="entry name" value="MESH1"/>
</dbReference>
<evidence type="ECO:0000313" key="2">
    <source>
        <dbReference type="Proteomes" id="UP001454086"/>
    </source>
</evidence>
<gene>
    <name evidence="1" type="ORF">WMQ36_04515</name>
</gene>
<keyword evidence="2" id="KW-1185">Reference proteome</keyword>
<dbReference type="PANTHER" id="PTHR46246:SF1">
    <property type="entry name" value="GUANOSINE-3',5'-BIS(DIPHOSPHATE) 3'-PYROPHOSPHOHYDROLASE MESH1"/>
    <property type="match status" value="1"/>
</dbReference>
<organism evidence="1 2">
    <name type="scientific">Enterocloster hominis</name>
    <name type="common">ex Hitch et al. 2024</name>
    <dbReference type="NCBI Taxonomy" id="1917870"/>
    <lineage>
        <taxon>Bacteria</taxon>
        <taxon>Bacillati</taxon>
        <taxon>Bacillota</taxon>
        <taxon>Clostridia</taxon>
        <taxon>Lachnospirales</taxon>
        <taxon>Lachnospiraceae</taxon>
        <taxon>Enterocloster</taxon>
    </lineage>
</organism>
<accession>A0ABV1D1G3</accession>
<dbReference type="RefSeq" id="WP_150846507.1">
    <property type="nucleotide sequence ID" value="NZ_JBBMFM010000010.1"/>
</dbReference>
<dbReference type="Proteomes" id="UP001454086">
    <property type="component" value="Unassembled WGS sequence"/>
</dbReference>
<reference evidence="1 2" key="1">
    <citation type="submission" date="2024-03" db="EMBL/GenBank/DDBJ databases">
        <title>Human intestinal bacterial collection.</title>
        <authorList>
            <person name="Pauvert C."/>
            <person name="Hitch T.C.A."/>
            <person name="Clavel T."/>
        </authorList>
    </citation>
    <scope>NUCLEOTIDE SEQUENCE [LARGE SCALE GENOMIC DNA]</scope>
    <source>
        <strain evidence="1 2">CLA-SR-H021</strain>
    </source>
</reference>
<name>A0ABV1D1G3_9FIRM</name>
<comment type="caution">
    <text evidence="1">The sequence shown here is derived from an EMBL/GenBank/DDBJ whole genome shotgun (WGS) entry which is preliminary data.</text>
</comment>
<dbReference type="SUPFAM" id="SSF109604">
    <property type="entry name" value="HD-domain/PDEase-like"/>
    <property type="match status" value="1"/>
</dbReference>
<dbReference type="Gene3D" id="1.10.3210.10">
    <property type="entry name" value="Hypothetical protein af1432"/>
    <property type="match status" value="1"/>
</dbReference>
<dbReference type="EMBL" id="JBBMFM010000010">
    <property type="protein sequence ID" value="MEQ2424226.1"/>
    <property type="molecule type" value="Genomic_DNA"/>
</dbReference>
<dbReference type="PANTHER" id="PTHR46246">
    <property type="entry name" value="GUANOSINE-3',5'-BIS(DIPHOSPHATE) 3'-PYROPHOSPHOHYDROLASE MESH1"/>
    <property type="match status" value="1"/>
</dbReference>